<evidence type="ECO:0000256" key="4">
    <source>
        <dbReference type="SAM" id="Coils"/>
    </source>
</evidence>
<sequence>METKDIQTVAEKNIVSLALADIRPSGFNPRKHFDEESLAELADSIRQQGVLQPIGVRPIVDTNLFEIVFGERRYRASVMAGMDEIQAVVLDITDEAAEEMAVTENLQRKDVTPIEEARAYQKLLESGRYDVQSLAVQFGKSEDYIRTRLKFTTLIPEIAELLETDELSVSVASEICRYGEDIQHEVYDRHLKEGVFGSWRGLKASEVARNIERDFTTNLHRYLFDKTLCATCPFNTNNMSLFHEEGCGNCAKRSCLEEKNVSFLVGKAVQVMEQQPNVILCRDAFNGNDKAVERLVGMGYLVENLQGYCPTYPNRPEEPQTDEYDTQEEYEQACRDYGQDMAAYNERCEEINRKADAGEIMLYARIERSDITLCYKKAERNDGMDGQPISPIEKLEKQDKRNKEIALEKTVEDTKKRILEADITETKFGADEDKMIYFFLLADLRKEHYQTLGIDAEVPYLTDEEKMGIVANLTAKAKAVIRRDFLIAKFKEARGGNAVASLLLDFARKHMPETLADIKSGYDEVYEKRHQRIEEKKAALLAKEAEQAEEPQPSEEQQQSEETAA</sequence>
<evidence type="ECO:0000313" key="8">
    <source>
        <dbReference type="Proteomes" id="UP000886851"/>
    </source>
</evidence>
<dbReference type="CDD" id="cd16393">
    <property type="entry name" value="SPO0J_N"/>
    <property type="match status" value="1"/>
</dbReference>
<dbReference type="InterPro" id="IPR003115">
    <property type="entry name" value="ParB_N"/>
</dbReference>
<dbReference type="EMBL" id="DXCV01000061">
    <property type="protein sequence ID" value="HIY88845.1"/>
    <property type="molecule type" value="Genomic_DNA"/>
</dbReference>
<dbReference type="InterPro" id="IPR036086">
    <property type="entry name" value="ParB/Sulfiredoxin_sf"/>
</dbReference>
<evidence type="ECO:0000256" key="1">
    <source>
        <dbReference type="ARBA" id="ARBA00006295"/>
    </source>
</evidence>
<dbReference type="GO" id="GO:0007059">
    <property type="term" value="P:chromosome segregation"/>
    <property type="evidence" value="ECO:0007669"/>
    <property type="project" value="UniProtKB-KW"/>
</dbReference>
<dbReference type="FunFam" id="3.90.1530.30:FF:000001">
    <property type="entry name" value="Chromosome partitioning protein ParB"/>
    <property type="match status" value="1"/>
</dbReference>
<dbReference type="PANTHER" id="PTHR33375">
    <property type="entry name" value="CHROMOSOME-PARTITIONING PROTEIN PARB-RELATED"/>
    <property type="match status" value="1"/>
</dbReference>
<dbReference type="Gene3D" id="1.10.10.2830">
    <property type="match status" value="1"/>
</dbReference>
<evidence type="ECO:0000256" key="5">
    <source>
        <dbReference type="SAM" id="MobiDB-lite"/>
    </source>
</evidence>
<feature type="coiled-coil region" evidence="4">
    <location>
        <begin position="327"/>
        <end position="354"/>
    </location>
</feature>
<dbReference type="Pfam" id="PF17762">
    <property type="entry name" value="HTH_ParB"/>
    <property type="match status" value="1"/>
</dbReference>
<evidence type="ECO:0000313" key="7">
    <source>
        <dbReference type="EMBL" id="HIY88845.1"/>
    </source>
</evidence>
<dbReference type="SUPFAM" id="SSF110849">
    <property type="entry name" value="ParB/Sulfiredoxin"/>
    <property type="match status" value="1"/>
</dbReference>
<feature type="compositionally biased region" description="Low complexity" evidence="5">
    <location>
        <begin position="554"/>
        <end position="565"/>
    </location>
</feature>
<dbReference type="Gene3D" id="3.90.1530.30">
    <property type="match status" value="1"/>
</dbReference>
<dbReference type="InterPro" id="IPR041468">
    <property type="entry name" value="HTH_ParB/Spo0J"/>
</dbReference>
<dbReference type="GO" id="GO:0003677">
    <property type="term" value="F:DNA binding"/>
    <property type="evidence" value="ECO:0007669"/>
    <property type="project" value="UniProtKB-KW"/>
</dbReference>
<dbReference type="InterPro" id="IPR050336">
    <property type="entry name" value="Chromosome_partition/occlusion"/>
</dbReference>
<keyword evidence="3" id="KW-0238">DNA-binding</keyword>
<reference evidence="7" key="2">
    <citation type="submission" date="2021-04" db="EMBL/GenBank/DDBJ databases">
        <authorList>
            <person name="Gilroy R."/>
        </authorList>
    </citation>
    <scope>NUCLEOTIDE SEQUENCE</scope>
    <source>
        <strain evidence="7">Gambia2-208</strain>
    </source>
</reference>
<reference evidence="7" key="1">
    <citation type="journal article" date="2021" name="PeerJ">
        <title>Extensive microbial diversity within the chicken gut microbiome revealed by metagenomics and culture.</title>
        <authorList>
            <person name="Gilroy R."/>
            <person name="Ravi A."/>
            <person name="Getino M."/>
            <person name="Pursley I."/>
            <person name="Horton D.L."/>
            <person name="Alikhan N.F."/>
            <person name="Baker D."/>
            <person name="Gharbi K."/>
            <person name="Hall N."/>
            <person name="Watson M."/>
            <person name="Adriaenssens E.M."/>
            <person name="Foster-Nyarko E."/>
            <person name="Jarju S."/>
            <person name="Secka A."/>
            <person name="Antonio M."/>
            <person name="Oren A."/>
            <person name="Chaudhuri R.R."/>
            <person name="La Ragione R."/>
            <person name="Hildebrand F."/>
            <person name="Pallen M.J."/>
        </authorList>
    </citation>
    <scope>NUCLEOTIDE SEQUENCE</scope>
    <source>
        <strain evidence="7">Gambia2-208</strain>
    </source>
</reference>
<feature type="compositionally biased region" description="Basic and acidic residues" evidence="5">
    <location>
        <begin position="537"/>
        <end position="546"/>
    </location>
</feature>
<dbReference type="GO" id="GO:0005694">
    <property type="term" value="C:chromosome"/>
    <property type="evidence" value="ECO:0007669"/>
    <property type="project" value="TreeGrafter"/>
</dbReference>
<gene>
    <name evidence="7" type="ORF">H9824_09100</name>
</gene>
<comment type="similarity">
    <text evidence="1">Belongs to the ParB family.</text>
</comment>
<feature type="domain" description="ParB-like N-terminal" evidence="6">
    <location>
        <begin position="15"/>
        <end position="106"/>
    </location>
</feature>
<accession>A0A9D1ZI94</accession>
<name>A0A9D1ZI94_9BACE</name>
<feature type="region of interest" description="Disordered" evidence="5">
    <location>
        <begin position="537"/>
        <end position="565"/>
    </location>
</feature>
<dbReference type="PANTHER" id="PTHR33375:SF1">
    <property type="entry name" value="CHROMOSOME-PARTITIONING PROTEIN PARB-RELATED"/>
    <property type="match status" value="1"/>
</dbReference>
<dbReference type="SUPFAM" id="SSF109709">
    <property type="entry name" value="KorB DNA-binding domain-like"/>
    <property type="match status" value="1"/>
</dbReference>
<dbReference type="SMART" id="SM00470">
    <property type="entry name" value="ParB"/>
    <property type="match status" value="1"/>
</dbReference>
<dbReference type="Proteomes" id="UP000886851">
    <property type="component" value="Unassembled WGS sequence"/>
</dbReference>
<keyword evidence="2" id="KW-0159">Chromosome partition</keyword>
<evidence type="ECO:0000259" key="6">
    <source>
        <dbReference type="SMART" id="SM00470"/>
    </source>
</evidence>
<evidence type="ECO:0000256" key="2">
    <source>
        <dbReference type="ARBA" id="ARBA00022829"/>
    </source>
</evidence>
<proteinExistence type="inferred from homology"/>
<protein>
    <submittedName>
        <fullName evidence="7">ParB/RepB/Spo0J family partition protein</fullName>
    </submittedName>
</protein>
<organism evidence="7 8">
    <name type="scientific">Candidatus Bacteroides pullicola</name>
    <dbReference type="NCBI Taxonomy" id="2838475"/>
    <lineage>
        <taxon>Bacteria</taxon>
        <taxon>Pseudomonadati</taxon>
        <taxon>Bacteroidota</taxon>
        <taxon>Bacteroidia</taxon>
        <taxon>Bacteroidales</taxon>
        <taxon>Bacteroidaceae</taxon>
        <taxon>Bacteroides</taxon>
    </lineage>
</organism>
<comment type="caution">
    <text evidence="7">The sequence shown here is derived from an EMBL/GenBank/DDBJ whole genome shotgun (WGS) entry which is preliminary data.</text>
</comment>
<dbReference type="Pfam" id="PF02195">
    <property type="entry name" value="ParB_N"/>
    <property type="match status" value="1"/>
</dbReference>
<evidence type="ECO:0000256" key="3">
    <source>
        <dbReference type="ARBA" id="ARBA00023125"/>
    </source>
</evidence>
<keyword evidence="4" id="KW-0175">Coiled coil</keyword>
<dbReference type="InterPro" id="IPR004437">
    <property type="entry name" value="ParB/RepB/Spo0J"/>
</dbReference>
<dbReference type="NCBIfam" id="TIGR00180">
    <property type="entry name" value="parB_part"/>
    <property type="match status" value="1"/>
</dbReference>
<dbReference type="AlphaFoldDB" id="A0A9D1ZI94"/>